<gene>
    <name evidence="1" type="ORF">IE53DRAFT_389306</name>
</gene>
<reference evidence="1 2" key="1">
    <citation type="journal article" date="2018" name="Mol. Biol. Evol.">
        <title>Broad Genomic Sampling Reveals a Smut Pathogenic Ancestry of the Fungal Clade Ustilaginomycotina.</title>
        <authorList>
            <person name="Kijpornyongpan T."/>
            <person name="Mondo S.J."/>
            <person name="Barry K."/>
            <person name="Sandor L."/>
            <person name="Lee J."/>
            <person name="Lipzen A."/>
            <person name="Pangilinan J."/>
            <person name="LaButti K."/>
            <person name="Hainaut M."/>
            <person name="Henrissat B."/>
            <person name="Grigoriev I.V."/>
            <person name="Spatafora J.W."/>
            <person name="Aime M.C."/>
        </authorList>
    </citation>
    <scope>NUCLEOTIDE SEQUENCE [LARGE SCALE GENOMIC DNA]</scope>
    <source>
        <strain evidence="1 2">SA 807</strain>
    </source>
</reference>
<dbReference type="EMBL" id="KZ820193">
    <property type="protein sequence ID" value="PWN48491.1"/>
    <property type="molecule type" value="Genomic_DNA"/>
</dbReference>
<proteinExistence type="predicted"/>
<evidence type="ECO:0000313" key="2">
    <source>
        <dbReference type="Proteomes" id="UP000245626"/>
    </source>
</evidence>
<dbReference type="Proteomes" id="UP000245626">
    <property type="component" value="Unassembled WGS sequence"/>
</dbReference>
<organism evidence="1 2">
    <name type="scientific">Violaceomyces palustris</name>
    <dbReference type="NCBI Taxonomy" id="1673888"/>
    <lineage>
        <taxon>Eukaryota</taxon>
        <taxon>Fungi</taxon>
        <taxon>Dikarya</taxon>
        <taxon>Basidiomycota</taxon>
        <taxon>Ustilaginomycotina</taxon>
        <taxon>Ustilaginomycetes</taxon>
        <taxon>Violaceomycetales</taxon>
        <taxon>Violaceomycetaceae</taxon>
        <taxon>Violaceomyces</taxon>
    </lineage>
</organism>
<sequence>MNLSRPSSASTNRNGITSKIDPINHNSSKDDDDDSSKDPKDQPSWTSTASSSNGVSMTNQEKRLSYVPYQRKSQHARNASTASLQSLNHPSSRHSPAPSLTGLINLNLSAPSTQPSSNASSPNPSKPSSPLPPIPQSLSLSTSPSVPPSPSPSKPQLGRSGAKPPPIRTPIPSSLSSLPVGSALRRTLGSPPPLRSVSQLNKAVDKDSAPSTRSTTNDQSSLSSKAAGKQVERPPQRSVSFSRPDISHHDERSDRLPSGSQAKVPTASASVRGGTIERGGTNGSNLASPSKPVALSHDFRRHPKMDGSTAGQTMGYANGSNMSSSPHSSGASTPNHLHSGNAGILVPPPHSNSYAALLAAQSNLGPIPVPQGVALANAAGRSRESTWDGSGSRQRDEGRATSYRPGFQPKGVYRVRSHEFNEMRRKRRAEGEMEGQRMERRLEKLIAIHFAPTSGAAAQILQANGRSSATSSVLDLDLDELRRDPKSVLKRGGADLWGSLRARGKGEDLEKRAAEQAIVNWQDDSEAKSCPICNTNFSFSVRKHHCRLCGRVVCASPHLSRPPWPGPGPLEASGMSPNQQDEAMKAALDQKCSGLIVADPVTTRIEDARDVIHGGSANGKDLEKGGGKTREGVRICRDCKTAILRRQYMMDEGPLPAYIKLYDALKRLQKEIEETLPEFQEMVLGLQKQDQAAALGSSSRSNLELQRDAAQARKQLLANFANYDELAKRIRKLPVPSKSVDAAQERLQHAIWTKANLFLQQNMLPLKSLPKLGAKKEKAGSEASLSPSASENGDVIVLKSHKRGNGERNGAGGSGSSISSLRSLFGGANKAQQGGGGRGYTTTNGWRTEGGRDEDEDEDEEDEELKDADDQEIVSRLSVLMEQEKLVADYCESAARARKFEDAKSLKKSHDELVREIMKLQRVLGVRRKKGVGRKKVSV</sequence>
<accession>A0ACD0NRR2</accession>
<keyword evidence="2" id="KW-1185">Reference proteome</keyword>
<name>A0ACD0NRR2_9BASI</name>
<evidence type="ECO:0000313" key="1">
    <source>
        <dbReference type="EMBL" id="PWN48491.1"/>
    </source>
</evidence>
<protein>
    <submittedName>
        <fullName evidence="1">FYVE-domain-containing protein</fullName>
    </submittedName>
</protein>